<organism evidence="3 4">
    <name type="scientific">Nocardioides pinisoli</name>
    <dbReference type="NCBI Taxonomy" id="2950279"/>
    <lineage>
        <taxon>Bacteria</taxon>
        <taxon>Bacillati</taxon>
        <taxon>Actinomycetota</taxon>
        <taxon>Actinomycetes</taxon>
        <taxon>Propionibacteriales</taxon>
        <taxon>Nocardioidaceae</taxon>
        <taxon>Nocardioides</taxon>
    </lineage>
</organism>
<evidence type="ECO:0000313" key="4">
    <source>
        <dbReference type="Proteomes" id="UP001204524"/>
    </source>
</evidence>
<accession>A0ABT1L1E3</accession>
<feature type="domain" description="Putative host cell surface-exposed lipoprotein Ltp-like HTH region" evidence="2">
    <location>
        <begin position="74"/>
        <end position="114"/>
    </location>
</feature>
<keyword evidence="4" id="KW-1185">Reference proteome</keyword>
<protein>
    <submittedName>
        <fullName evidence="3">Ltp family lipoprotein</fullName>
    </submittedName>
</protein>
<proteinExistence type="predicted"/>
<dbReference type="RefSeq" id="WP_254182976.1">
    <property type="nucleotide sequence ID" value="NZ_JANARS010000009.1"/>
</dbReference>
<evidence type="ECO:0000313" key="3">
    <source>
        <dbReference type="EMBL" id="MCP3423817.1"/>
    </source>
</evidence>
<dbReference type="EMBL" id="JANARS010000009">
    <property type="protein sequence ID" value="MCP3423817.1"/>
    <property type="molecule type" value="Genomic_DNA"/>
</dbReference>
<evidence type="ECO:0000256" key="1">
    <source>
        <dbReference type="SAM" id="SignalP"/>
    </source>
</evidence>
<keyword evidence="1" id="KW-0732">Signal</keyword>
<dbReference type="InterPro" id="IPR011434">
    <property type="entry name" value="Ltp-like_HTH"/>
</dbReference>
<evidence type="ECO:0000259" key="2">
    <source>
        <dbReference type="Pfam" id="PF07553"/>
    </source>
</evidence>
<dbReference type="InterPro" id="IPR036388">
    <property type="entry name" value="WH-like_DNA-bd_sf"/>
</dbReference>
<dbReference type="Proteomes" id="UP001204524">
    <property type="component" value="Unassembled WGS sequence"/>
</dbReference>
<sequence length="121" mass="13212">MKKIIIALTTLFAVVVPVTTASPASASPRSQAVSMAYGYLQTMPFSKGGLADQLEYEGFSPAVANWAVSNIRVNWRKQAARMAKNYLRTMPFSCSGLIDQLVFEQFSYANASYGANQTRAC</sequence>
<dbReference type="Gene3D" id="1.10.10.10">
    <property type="entry name" value="Winged helix-like DNA-binding domain superfamily/Winged helix DNA-binding domain"/>
    <property type="match status" value="2"/>
</dbReference>
<feature type="chain" id="PRO_5046468785" evidence="1">
    <location>
        <begin position="27"/>
        <end position="121"/>
    </location>
</feature>
<name>A0ABT1L1E3_9ACTN</name>
<feature type="domain" description="Putative host cell surface-exposed lipoprotein Ltp-like HTH region" evidence="2">
    <location>
        <begin position="30"/>
        <end position="71"/>
    </location>
</feature>
<dbReference type="Pfam" id="PF07553">
    <property type="entry name" value="Lipoprotein_Ltp"/>
    <property type="match status" value="2"/>
</dbReference>
<keyword evidence="3" id="KW-0449">Lipoprotein</keyword>
<gene>
    <name evidence="3" type="ORF">NCI01_18575</name>
</gene>
<reference evidence="3 4" key="1">
    <citation type="submission" date="2022-06" db="EMBL/GenBank/DDBJ databases">
        <authorList>
            <person name="So Y."/>
        </authorList>
    </citation>
    <scope>NUCLEOTIDE SEQUENCE [LARGE SCALE GENOMIC DNA]</scope>
    <source>
        <strain evidence="3 4">STR3</strain>
    </source>
</reference>
<feature type="signal peptide" evidence="1">
    <location>
        <begin position="1"/>
        <end position="26"/>
    </location>
</feature>
<comment type="caution">
    <text evidence="3">The sequence shown here is derived from an EMBL/GenBank/DDBJ whole genome shotgun (WGS) entry which is preliminary data.</text>
</comment>